<comment type="similarity">
    <text evidence="1 3">Belongs to the peptidase A1 family.</text>
</comment>
<sequence length="410" mass="42525">MAVSTLLARVGIVLLLISSALAHPTVTIRNNPVTLQVARRINATSVRDLLKIDQARAKAIKNRPKVQSHNTTAAAVFGVPATNQAVGVGSPPTQFDLLVDTGSSNTWVGAGTVFQASSTTQFTANLVEVTYGSGFVLGQEVNDQVTLAPGLVIQGQSLGVAILDQGFDGVDGIIGIGPTDLTCGTLVPAVTSCIPTVTDNAFTQGLIDAQEVGISFEPTTSLSDTNGEITFGGTDPSKFTGDITFVPITSTSPANEFVGIDQTITYGAAGTPILPMTSGITDTGTTLLLIASDALTAYETATGAVPDDATGLLRLTPAQFADLESLFFTIGGTTFEFTPNAQAWPRALNTAIGGTDDFVYLIVNDIGSLSGEGLDFIDGMTFLERFYTVFDSAGSRFGIATTPFTDATTN</sequence>
<dbReference type="SUPFAM" id="SSF50630">
    <property type="entry name" value="Acid proteases"/>
    <property type="match status" value="1"/>
</dbReference>
<dbReference type="InterPro" id="IPR033121">
    <property type="entry name" value="PEPTIDASE_A1"/>
</dbReference>
<feature type="signal peptide" evidence="4">
    <location>
        <begin position="1"/>
        <end position="22"/>
    </location>
</feature>
<dbReference type="PROSITE" id="PS51767">
    <property type="entry name" value="PEPTIDASE_A1"/>
    <property type="match status" value="1"/>
</dbReference>
<dbReference type="PRINTS" id="PR00792">
    <property type="entry name" value="PEPSIN"/>
</dbReference>
<accession>A0ABP1DUL1</accession>
<dbReference type="InterPro" id="IPR021109">
    <property type="entry name" value="Peptidase_aspartic_dom_sf"/>
</dbReference>
<dbReference type="InterPro" id="IPR001461">
    <property type="entry name" value="Aspartic_peptidase_A1"/>
</dbReference>
<feature type="chain" id="PRO_5047356966" description="Peptidase A1 domain-containing protein" evidence="4">
    <location>
        <begin position="23"/>
        <end position="410"/>
    </location>
</feature>
<name>A0ABP1DUL1_9APHY</name>
<evidence type="ECO:0000256" key="3">
    <source>
        <dbReference type="RuleBase" id="RU000454"/>
    </source>
</evidence>
<dbReference type="PANTHER" id="PTHR47966">
    <property type="entry name" value="BETA-SITE APP-CLEAVING ENZYME, ISOFORM A-RELATED"/>
    <property type="match status" value="1"/>
</dbReference>
<dbReference type="InterPro" id="IPR001969">
    <property type="entry name" value="Aspartic_peptidase_AS"/>
</dbReference>
<evidence type="ECO:0000313" key="7">
    <source>
        <dbReference type="Proteomes" id="UP001497453"/>
    </source>
</evidence>
<dbReference type="PANTHER" id="PTHR47966:SF51">
    <property type="entry name" value="BETA-SITE APP-CLEAVING ENZYME, ISOFORM A-RELATED"/>
    <property type="match status" value="1"/>
</dbReference>
<keyword evidence="3" id="KW-0645">Protease</keyword>
<dbReference type="EMBL" id="OZ037948">
    <property type="protein sequence ID" value="CAL1710304.1"/>
    <property type="molecule type" value="Genomic_DNA"/>
</dbReference>
<keyword evidence="3" id="KW-0378">Hydrolase</keyword>
<proteinExistence type="inferred from homology"/>
<dbReference type="InterPro" id="IPR034164">
    <property type="entry name" value="Pepsin-like_dom"/>
</dbReference>
<protein>
    <recommendedName>
        <fullName evidence="5">Peptidase A1 domain-containing protein</fullName>
    </recommendedName>
</protein>
<dbReference type="Pfam" id="PF00026">
    <property type="entry name" value="Asp"/>
    <property type="match status" value="1"/>
</dbReference>
<evidence type="ECO:0000313" key="6">
    <source>
        <dbReference type="EMBL" id="CAL1710304.1"/>
    </source>
</evidence>
<keyword evidence="7" id="KW-1185">Reference proteome</keyword>
<evidence type="ECO:0000259" key="5">
    <source>
        <dbReference type="PROSITE" id="PS51767"/>
    </source>
</evidence>
<keyword evidence="4" id="KW-0732">Signal</keyword>
<gene>
    <name evidence="6" type="ORF">GFSPODELE1_LOCUS7752</name>
</gene>
<dbReference type="Gene3D" id="2.40.70.10">
    <property type="entry name" value="Acid Proteases"/>
    <property type="match status" value="2"/>
</dbReference>
<organism evidence="6 7">
    <name type="scientific">Somion occarium</name>
    <dbReference type="NCBI Taxonomy" id="3059160"/>
    <lineage>
        <taxon>Eukaryota</taxon>
        <taxon>Fungi</taxon>
        <taxon>Dikarya</taxon>
        <taxon>Basidiomycota</taxon>
        <taxon>Agaricomycotina</taxon>
        <taxon>Agaricomycetes</taxon>
        <taxon>Polyporales</taxon>
        <taxon>Cerrenaceae</taxon>
        <taxon>Somion</taxon>
    </lineage>
</organism>
<evidence type="ECO:0000256" key="1">
    <source>
        <dbReference type="ARBA" id="ARBA00007447"/>
    </source>
</evidence>
<dbReference type="Proteomes" id="UP001497453">
    <property type="component" value="Chromosome 5"/>
</dbReference>
<dbReference type="PROSITE" id="PS00141">
    <property type="entry name" value="ASP_PROTEASE"/>
    <property type="match status" value="1"/>
</dbReference>
<evidence type="ECO:0000256" key="4">
    <source>
        <dbReference type="SAM" id="SignalP"/>
    </source>
</evidence>
<feature type="domain" description="Peptidase A1" evidence="5">
    <location>
        <begin position="82"/>
        <end position="400"/>
    </location>
</feature>
<evidence type="ECO:0000256" key="2">
    <source>
        <dbReference type="ARBA" id="ARBA00022750"/>
    </source>
</evidence>
<keyword evidence="2 3" id="KW-0064">Aspartyl protease</keyword>
<reference evidence="7" key="1">
    <citation type="submission" date="2024-04" db="EMBL/GenBank/DDBJ databases">
        <authorList>
            <person name="Shaw F."/>
            <person name="Minotto A."/>
        </authorList>
    </citation>
    <scope>NUCLEOTIDE SEQUENCE [LARGE SCALE GENOMIC DNA]</scope>
</reference>
<dbReference type="CDD" id="cd05471">
    <property type="entry name" value="pepsin_like"/>
    <property type="match status" value="1"/>
</dbReference>